<dbReference type="EMBL" id="BAAANS010000001">
    <property type="protein sequence ID" value="GAA2083017.1"/>
    <property type="molecule type" value="Genomic_DNA"/>
</dbReference>
<organism evidence="2 3">
    <name type="scientific">Kitasatospora saccharophila</name>
    <dbReference type="NCBI Taxonomy" id="407973"/>
    <lineage>
        <taxon>Bacteria</taxon>
        <taxon>Bacillati</taxon>
        <taxon>Actinomycetota</taxon>
        <taxon>Actinomycetes</taxon>
        <taxon>Kitasatosporales</taxon>
        <taxon>Streptomycetaceae</taxon>
        <taxon>Kitasatospora</taxon>
    </lineage>
</organism>
<dbReference type="RefSeq" id="WP_344549598.1">
    <property type="nucleotide sequence ID" value="NZ_BAAANS010000001.1"/>
</dbReference>
<keyword evidence="3" id="KW-1185">Reference proteome</keyword>
<protein>
    <submittedName>
        <fullName evidence="2">DUF397 domain-containing protein</fullName>
    </submittedName>
</protein>
<evidence type="ECO:0000259" key="1">
    <source>
        <dbReference type="Pfam" id="PF04149"/>
    </source>
</evidence>
<sequence>MHTDRDNTDLSRAAWRKSSFSGYQGNCVEVADGFSGVVPVRDSKDPQGPALVFAAGAWSVFVAGVRAGEFGAG</sequence>
<comment type="caution">
    <text evidence="2">The sequence shown here is derived from an EMBL/GenBank/DDBJ whole genome shotgun (WGS) entry which is preliminary data.</text>
</comment>
<dbReference type="Pfam" id="PF04149">
    <property type="entry name" value="DUF397"/>
    <property type="match status" value="1"/>
</dbReference>
<proteinExistence type="predicted"/>
<evidence type="ECO:0000313" key="2">
    <source>
        <dbReference type="EMBL" id="GAA2083017.1"/>
    </source>
</evidence>
<dbReference type="InterPro" id="IPR007278">
    <property type="entry name" value="DUF397"/>
</dbReference>
<feature type="domain" description="DUF397" evidence="1">
    <location>
        <begin position="13"/>
        <end position="66"/>
    </location>
</feature>
<accession>A0ABN2W7A2</accession>
<gene>
    <name evidence="2" type="ORF">GCM10009759_00760</name>
</gene>
<reference evidence="2 3" key="1">
    <citation type="journal article" date="2019" name="Int. J. Syst. Evol. Microbiol.">
        <title>The Global Catalogue of Microorganisms (GCM) 10K type strain sequencing project: providing services to taxonomists for standard genome sequencing and annotation.</title>
        <authorList>
            <consortium name="The Broad Institute Genomics Platform"/>
            <consortium name="The Broad Institute Genome Sequencing Center for Infectious Disease"/>
            <person name="Wu L."/>
            <person name="Ma J."/>
        </authorList>
    </citation>
    <scope>NUCLEOTIDE SEQUENCE [LARGE SCALE GENOMIC DNA]</scope>
    <source>
        <strain evidence="2 3">JCM 14559</strain>
    </source>
</reference>
<name>A0ABN2W7A2_9ACTN</name>
<evidence type="ECO:0000313" key="3">
    <source>
        <dbReference type="Proteomes" id="UP001500897"/>
    </source>
</evidence>
<dbReference type="Proteomes" id="UP001500897">
    <property type="component" value="Unassembled WGS sequence"/>
</dbReference>